<dbReference type="CDD" id="cd00333">
    <property type="entry name" value="MIP"/>
    <property type="match status" value="1"/>
</dbReference>
<dbReference type="AlphaFoldDB" id="A0A8H3YPC2"/>
<feature type="transmembrane region" description="Helical" evidence="8">
    <location>
        <begin position="757"/>
        <end position="777"/>
    </location>
</feature>
<proteinExistence type="inferred from homology"/>
<dbReference type="GO" id="GO:0015250">
    <property type="term" value="F:water channel activity"/>
    <property type="evidence" value="ECO:0007669"/>
    <property type="project" value="TreeGrafter"/>
</dbReference>
<dbReference type="PANTHER" id="PTHR43829:SF24">
    <property type="entry name" value="MIP AQUAPORIN (EUROFUNG)"/>
    <property type="match status" value="1"/>
</dbReference>
<evidence type="ECO:0000256" key="6">
    <source>
        <dbReference type="ARBA" id="ARBA00023136"/>
    </source>
</evidence>
<accession>A0A8H3YPC2</accession>
<organism evidence="9 10">
    <name type="scientific">Venturia inaequalis</name>
    <name type="common">Apple scab fungus</name>
    <dbReference type="NCBI Taxonomy" id="5025"/>
    <lineage>
        <taxon>Eukaryota</taxon>
        <taxon>Fungi</taxon>
        <taxon>Dikarya</taxon>
        <taxon>Ascomycota</taxon>
        <taxon>Pezizomycotina</taxon>
        <taxon>Dothideomycetes</taxon>
        <taxon>Pleosporomycetidae</taxon>
        <taxon>Venturiales</taxon>
        <taxon>Venturiaceae</taxon>
        <taxon>Venturia</taxon>
    </lineage>
</organism>
<dbReference type="GO" id="GO:0005886">
    <property type="term" value="C:plasma membrane"/>
    <property type="evidence" value="ECO:0007669"/>
    <property type="project" value="TreeGrafter"/>
</dbReference>
<feature type="transmembrane region" description="Helical" evidence="8">
    <location>
        <begin position="543"/>
        <end position="563"/>
    </location>
</feature>
<dbReference type="InterPro" id="IPR023271">
    <property type="entry name" value="Aquaporin-like"/>
</dbReference>
<comment type="similarity">
    <text evidence="2">Belongs to the MIP/aquaporin (TC 1.A.8) family.</text>
</comment>
<feature type="transmembrane region" description="Helical" evidence="8">
    <location>
        <begin position="86"/>
        <end position="106"/>
    </location>
</feature>
<sequence>MAIIQGFVPPSRENWELISSIWQLFPLFTALQWLTTWYPMGKTSIESRFNIPGRIGWMTMEAPGFILLLYIMSTLPEQTGMDSVPISNWAMAGMFTIHYLYRAILYPLVQPSMSPIHIFVWFAAFTFQITNATVIGGWLAGYGPRTVYDWSGGLYRMEIGMVIWAWGLLANAFHDDDLREIRRASLRKQTKAAEEKAKAQGTTVERVSVDKVYMIPKNGLFHYGSSETIERIPRFRRHDTEDTLSPAHERTRLLSEDRSEIENPTSQSRDRASIHGSLRLPGLRYRASARDFRSPSMGQPHGPSRARRISVSIAPPPVRDDDHESQNFSLAGPQVADAMAANTSYVDPGYTQLNPEYEQPSNIRPVWGLAKPLPRVLRPGMVPTVSELHKEVLHQKQKQHRNDLERQEEELEPDKIEATLRYDKIVPALKDVREEREIQLCETFGKISPFPSPSIRGNASMNAGFFSHDQSYAIPEETEDLLGDQLSQLSSAIKDVRDSKVDNPPYEDAIPLQAYEADENEIHNLHTYWSVIRLRFREPLAELLAITVQLTLGFSANLAITVSRGRAGVGDTADWAWGLATMVAIYIAGGISGAHLNPAMSLMLWIYRGFPFEKVPIYVMAQMLGAFLAALIAFGIYQPGIVALGEPATAFGGTAGNFITFPKETWVNGSTAFFTEFASTTILAITVLALGDDSNAPPGAGMNAFIIGLVIVILSISFGWNTGLAMNPARDFGPRVALHLLGYRNDTRGNSLFADGYWFFVAWLGPISGALLGGFLYDAAIFTGGESPVNYPTKRMKRATRKWKKRWQARFRRTTKKIK</sequence>
<evidence type="ECO:0000256" key="5">
    <source>
        <dbReference type="ARBA" id="ARBA00022989"/>
    </source>
</evidence>
<evidence type="ECO:0008006" key="11">
    <source>
        <dbReference type="Google" id="ProtNLM"/>
    </source>
</evidence>
<feature type="transmembrane region" description="Helical" evidence="8">
    <location>
        <begin position="671"/>
        <end position="690"/>
    </location>
</feature>
<feature type="transmembrane region" description="Helical" evidence="8">
    <location>
        <begin position="702"/>
        <end position="720"/>
    </location>
</feature>
<evidence type="ECO:0000313" key="9">
    <source>
        <dbReference type="EMBL" id="KAE9965397.1"/>
    </source>
</evidence>
<feature type="transmembrane region" description="Helical" evidence="8">
    <location>
        <begin position="153"/>
        <end position="173"/>
    </location>
</feature>
<dbReference type="InterPro" id="IPR000425">
    <property type="entry name" value="MIP"/>
</dbReference>
<dbReference type="EMBL" id="WNWS01000598">
    <property type="protein sequence ID" value="KAE9965397.1"/>
    <property type="molecule type" value="Genomic_DNA"/>
</dbReference>
<evidence type="ECO:0000256" key="4">
    <source>
        <dbReference type="ARBA" id="ARBA00022692"/>
    </source>
</evidence>
<dbReference type="NCBIfam" id="TIGR00861">
    <property type="entry name" value="MIP"/>
    <property type="match status" value="1"/>
</dbReference>
<name>A0A8H3YPC2_VENIN</name>
<dbReference type="PANTHER" id="PTHR43829">
    <property type="entry name" value="AQUAPORIN OR AQUAGLYCEROPORIN RELATED"/>
    <property type="match status" value="1"/>
</dbReference>
<evidence type="ECO:0000256" key="3">
    <source>
        <dbReference type="ARBA" id="ARBA00022448"/>
    </source>
</evidence>
<evidence type="ECO:0000256" key="2">
    <source>
        <dbReference type="ARBA" id="ARBA00006175"/>
    </source>
</evidence>
<feature type="transmembrane region" description="Helical" evidence="8">
    <location>
        <begin position="17"/>
        <end position="34"/>
    </location>
</feature>
<keyword evidence="4 8" id="KW-0812">Transmembrane</keyword>
<gene>
    <name evidence="9" type="ORF">EG328_009677</name>
</gene>
<keyword evidence="3" id="KW-0813">Transport</keyword>
<feature type="transmembrane region" description="Helical" evidence="8">
    <location>
        <begin position="55"/>
        <end position="74"/>
    </location>
</feature>
<dbReference type="Proteomes" id="UP000447873">
    <property type="component" value="Unassembled WGS sequence"/>
</dbReference>
<dbReference type="SUPFAM" id="SSF81338">
    <property type="entry name" value="Aquaporin-like"/>
    <property type="match status" value="1"/>
</dbReference>
<keyword evidence="6 8" id="KW-0472">Membrane</keyword>
<feature type="region of interest" description="Disordered" evidence="7">
    <location>
        <begin position="237"/>
        <end position="279"/>
    </location>
</feature>
<feature type="transmembrane region" description="Helical" evidence="8">
    <location>
        <begin position="617"/>
        <end position="637"/>
    </location>
</feature>
<comment type="caution">
    <text evidence="9">The sequence shown here is derived from an EMBL/GenBank/DDBJ whole genome shotgun (WGS) entry which is preliminary data.</text>
</comment>
<feature type="transmembrane region" description="Helical" evidence="8">
    <location>
        <begin position="575"/>
        <end position="596"/>
    </location>
</feature>
<dbReference type="InterPro" id="IPR050363">
    <property type="entry name" value="MIP/Aquaporin"/>
</dbReference>
<evidence type="ECO:0000256" key="8">
    <source>
        <dbReference type="SAM" id="Phobius"/>
    </source>
</evidence>
<protein>
    <recommendedName>
        <fullName evidence="11">Aquaporin-like protein</fullName>
    </recommendedName>
</protein>
<evidence type="ECO:0000256" key="7">
    <source>
        <dbReference type="SAM" id="MobiDB-lite"/>
    </source>
</evidence>
<dbReference type="Pfam" id="PF00230">
    <property type="entry name" value="MIP"/>
    <property type="match status" value="1"/>
</dbReference>
<evidence type="ECO:0000256" key="1">
    <source>
        <dbReference type="ARBA" id="ARBA00004141"/>
    </source>
</evidence>
<dbReference type="GO" id="GO:0015254">
    <property type="term" value="F:glycerol channel activity"/>
    <property type="evidence" value="ECO:0007669"/>
    <property type="project" value="TreeGrafter"/>
</dbReference>
<feature type="transmembrane region" description="Helical" evidence="8">
    <location>
        <begin position="118"/>
        <end position="141"/>
    </location>
</feature>
<comment type="subcellular location">
    <subcellularLocation>
        <location evidence="1">Membrane</location>
        <topology evidence="1">Multi-pass membrane protein</topology>
    </subcellularLocation>
</comment>
<reference evidence="9 10" key="1">
    <citation type="submission" date="2018-12" db="EMBL/GenBank/DDBJ databases">
        <title>Venturia inaequalis Genome Resource.</title>
        <authorList>
            <person name="Lichtner F.J."/>
        </authorList>
    </citation>
    <scope>NUCLEOTIDE SEQUENCE [LARGE SCALE GENOMIC DNA]</scope>
    <source>
        <strain evidence="9 10">120213</strain>
    </source>
</reference>
<evidence type="ECO:0000313" key="10">
    <source>
        <dbReference type="Proteomes" id="UP000447873"/>
    </source>
</evidence>
<keyword evidence="5 8" id="KW-1133">Transmembrane helix</keyword>
<dbReference type="Gene3D" id="1.20.1080.10">
    <property type="entry name" value="Glycerol uptake facilitator protein"/>
    <property type="match status" value="1"/>
</dbReference>
<dbReference type="PRINTS" id="PR00783">
    <property type="entry name" value="MINTRINSICP"/>
</dbReference>
<feature type="compositionally biased region" description="Basic and acidic residues" evidence="7">
    <location>
        <begin position="237"/>
        <end position="261"/>
    </location>
</feature>